<evidence type="ECO:0000313" key="2">
    <source>
        <dbReference type="EMBL" id="MFA9479482.1"/>
    </source>
</evidence>
<keyword evidence="1" id="KW-0547">Nucleotide-binding</keyword>
<keyword evidence="1" id="KW-0648">Protein biosynthesis</keyword>
<sequence>MTEQQVRHVAKLSRLRLSDDQVHQFTEQLADVLDYVAKLNELDVENVEPMAHAMDLLNVLREDAEKQGLSVEEALGNAPDASPPFFKVPKVLGEASGA</sequence>
<gene>
    <name evidence="1 2" type="primary">gatC</name>
    <name evidence="2" type="ORF">ACERK3_14430</name>
</gene>
<dbReference type="InterPro" id="IPR003837">
    <property type="entry name" value="GatC"/>
</dbReference>
<dbReference type="Gene3D" id="1.10.20.60">
    <property type="entry name" value="Glu-tRNAGln amidotransferase C subunit, N-terminal domain"/>
    <property type="match status" value="1"/>
</dbReference>
<protein>
    <recommendedName>
        <fullName evidence="1">Aspartyl/glutamyl-tRNA(Asn/Gln) amidotransferase subunit C</fullName>
        <shortName evidence="1">Asp/Glu-ADT subunit C</shortName>
        <ecNumber evidence="1">6.3.5.-</ecNumber>
    </recommendedName>
</protein>
<dbReference type="RefSeq" id="WP_425346481.1">
    <property type="nucleotide sequence ID" value="NZ_JBGUBD010000009.1"/>
</dbReference>
<dbReference type="SUPFAM" id="SSF141000">
    <property type="entry name" value="Glu-tRNAGln amidotransferase C subunit"/>
    <property type="match status" value="1"/>
</dbReference>
<dbReference type="HAMAP" id="MF_00122">
    <property type="entry name" value="GatC"/>
    <property type="match status" value="1"/>
</dbReference>
<dbReference type="EMBL" id="JBGUBD010000009">
    <property type="protein sequence ID" value="MFA9479482.1"/>
    <property type="molecule type" value="Genomic_DNA"/>
</dbReference>
<dbReference type="Pfam" id="PF02686">
    <property type="entry name" value="GatC"/>
    <property type="match status" value="1"/>
</dbReference>
<dbReference type="InterPro" id="IPR036113">
    <property type="entry name" value="Asp/Glu-ADT_sf_sub_c"/>
</dbReference>
<keyword evidence="1" id="KW-0436">Ligase</keyword>
<evidence type="ECO:0000256" key="1">
    <source>
        <dbReference type="HAMAP-Rule" id="MF_00122"/>
    </source>
</evidence>
<reference evidence="2 3" key="1">
    <citation type="submission" date="2024-08" db="EMBL/GenBank/DDBJ databases">
        <title>Whole-genome sequencing of halo(alkali)philic microorganisms from hypersaline lakes.</title>
        <authorList>
            <person name="Sorokin D.Y."/>
            <person name="Merkel A.Y."/>
            <person name="Messina E."/>
            <person name="Yakimov M."/>
        </authorList>
    </citation>
    <scope>NUCLEOTIDE SEQUENCE [LARGE SCALE GENOMIC DNA]</scope>
    <source>
        <strain evidence="2 3">AB-hyl4</strain>
    </source>
</reference>
<proteinExistence type="inferred from homology"/>
<name>A0ABV4U871_9BACT</name>
<dbReference type="EC" id="6.3.5.-" evidence="1"/>
<dbReference type="Proteomes" id="UP001575105">
    <property type="component" value="Unassembled WGS sequence"/>
</dbReference>
<organism evidence="2 3">
    <name type="scientific">Natronomicrosphaera hydrolytica</name>
    <dbReference type="NCBI Taxonomy" id="3242702"/>
    <lineage>
        <taxon>Bacteria</taxon>
        <taxon>Pseudomonadati</taxon>
        <taxon>Planctomycetota</taxon>
        <taxon>Phycisphaerae</taxon>
        <taxon>Phycisphaerales</taxon>
        <taxon>Phycisphaeraceae</taxon>
        <taxon>Natronomicrosphaera</taxon>
    </lineage>
</organism>
<comment type="caution">
    <text evidence="2">The sequence shown here is derived from an EMBL/GenBank/DDBJ whole genome shotgun (WGS) entry which is preliminary data.</text>
</comment>
<keyword evidence="1" id="KW-0067">ATP-binding</keyword>
<comment type="catalytic activity">
    <reaction evidence="1">
        <text>L-aspartyl-tRNA(Asn) + L-glutamine + ATP + H2O = L-asparaginyl-tRNA(Asn) + L-glutamate + ADP + phosphate + 2 H(+)</text>
        <dbReference type="Rhea" id="RHEA:14513"/>
        <dbReference type="Rhea" id="RHEA-COMP:9674"/>
        <dbReference type="Rhea" id="RHEA-COMP:9677"/>
        <dbReference type="ChEBI" id="CHEBI:15377"/>
        <dbReference type="ChEBI" id="CHEBI:15378"/>
        <dbReference type="ChEBI" id="CHEBI:29985"/>
        <dbReference type="ChEBI" id="CHEBI:30616"/>
        <dbReference type="ChEBI" id="CHEBI:43474"/>
        <dbReference type="ChEBI" id="CHEBI:58359"/>
        <dbReference type="ChEBI" id="CHEBI:78515"/>
        <dbReference type="ChEBI" id="CHEBI:78516"/>
        <dbReference type="ChEBI" id="CHEBI:456216"/>
    </reaction>
</comment>
<comment type="function">
    <text evidence="1">Allows the formation of correctly charged Asn-tRNA(Asn) or Gln-tRNA(Gln) through the transamidation of misacylated Asp-tRNA(Asn) or Glu-tRNA(Gln) in organisms which lack either or both of asparaginyl-tRNA or glutaminyl-tRNA synthetases. The reaction takes place in the presence of glutamine and ATP through an activated phospho-Asp-tRNA(Asn) or phospho-Glu-tRNA(Gln).</text>
</comment>
<comment type="subunit">
    <text evidence="1">Heterotrimer of A, B and C subunits.</text>
</comment>
<comment type="similarity">
    <text evidence="1">Belongs to the GatC family.</text>
</comment>
<dbReference type="PANTHER" id="PTHR15004">
    <property type="entry name" value="GLUTAMYL-TRNA(GLN) AMIDOTRANSFERASE SUBUNIT C, MITOCHONDRIAL"/>
    <property type="match status" value="1"/>
</dbReference>
<evidence type="ECO:0000313" key="3">
    <source>
        <dbReference type="Proteomes" id="UP001575105"/>
    </source>
</evidence>
<dbReference type="NCBIfam" id="TIGR00135">
    <property type="entry name" value="gatC"/>
    <property type="match status" value="1"/>
</dbReference>
<dbReference type="PANTHER" id="PTHR15004:SF0">
    <property type="entry name" value="GLUTAMYL-TRNA(GLN) AMIDOTRANSFERASE SUBUNIT C, MITOCHONDRIAL"/>
    <property type="match status" value="1"/>
</dbReference>
<keyword evidence="3" id="KW-1185">Reference proteome</keyword>
<comment type="catalytic activity">
    <reaction evidence="1">
        <text>L-glutamyl-tRNA(Gln) + L-glutamine + ATP + H2O = L-glutaminyl-tRNA(Gln) + L-glutamate + ADP + phosphate + H(+)</text>
        <dbReference type="Rhea" id="RHEA:17521"/>
        <dbReference type="Rhea" id="RHEA-COMP:9681"/>
        <dbReference type="Rhea" id="RHEA-COMP:9684"/>
        <dbReference type="ChEBI" id="CHEBI:15377"/>
        <dbReference type="ChEBI" id="CHEBI:15378"/>
        <dbReference type="ChEBI" id="CHEBI:29985"/>
        <dbReference type="ChEBI" id="CHEBI:30616"/>
        <dbReference type="ChEBI" id="CHEBI:43474"/>
        <dbReference type="ChEBI" id="CHEBI:58359"/>
        <dbReference type="ChEBI" id="CHEBI:78520"/>
        <dbReference type="ChEBI" id="CHEBI:78521"/>
        <dbReference type="ChEBI" id="CHEBI:456216"/>
    </reaction>
</comment>
<accession>A0ABV4U871</accession>